<dbReference type="SUPFAM" id="SSF82866">
    <property type="entry name" value="Multidrug efflux transporter AcrB transmembrane domain"/>
    <property type="match status" value="2"/>
</dbReference>
<feature type="transmembrane region" description="Helical" evidence="1">
    <location>
        <begin position="382"/>
        <end position="409"/>
    </location>
</feature>
<evidence type="ECO:0000313" key="3">
    <source>
        <dbReference type="Proteomes" id="UP000477311"/>
    </source>
</evidence>
<feature type="transmembrane region" description="Helical" evidence="1">
    <location>
        <begin position="886"/>
        <end position="905"/>
    </location>
</feature>
<keyword evidence="1" id="KW-0812">Transmembrane</keyword>
<reference evidence="2 3" key="1">
    <citation type="submission" date="2020-02" db="EMBL/GenBank/DDBJ databases">
        <title>Draft genome sequence of Limisphaera ngatamarikiensis NGM72.4T, a thermophilic Verrucomicrobia grouped in subdivision 3.</title>
        <authorList>
            <person name="Carere C.R."/>
            <person name="Steen J."/>
            <person name="Hugenholtz P."/>
            <person name="Stott M.B."/>
        </authorList>
    </citation>
    <scope>NUCLEOTIDE SEQUENCE [LARGE SCALE GENOMIC DNA]</scope>
    <source>
        <strain evidence="2 3">NGM72.4</strain>
    </source>
</reference>
<feature type="transmembrane region" description="Helical" evidence="1">
    <location>
        <begin position="912"/>
        <end position="932"/>
    </location>
</feature>
<organism evidence="2 3">
    <name type="scientific">Limisphaera ngatamarikiensis</name>
    <dbReference type="NCBI Taxonomy" id="1324935"/>
    <lineage>
        <taxon>Bacteria</taxon>
        <taxon>Pseudomonadati</taxon>
        <taxon>Verrucomicrobiota</taxon>
        <taxon>Verrucomicrobiia</taxon>
        <taxon>Limisphaerales</taxon>
        <taxon>Limisphaeraceae</taxon>
        <taxon>Limisphaera</taxon>
    </lineage>
</organism>
<feature type="transmembrane region" description="Helical" evidence="1">
    <location>
        <begin position="938"/>
        <end position="963"/>
    </location>
</feature>
<feature type="transmembrane region" description="Helical" evidence="1">
    <location>
        <begin position="6"/>
        <end position="30"/>
    </location>
</feature>
<dbReference type="PRINTS" id="PR00702">
    <property type="entry name" value="ACRIFLAVINRP"/>
</dbReference>
<protein>
    <submittedName>
        <fullName evidence="2">Efflux RND transporter permease subunit</fullName>
    </submittedName>
</protein>
<feature type="transmembrane region" description="Helical" evidence="1">
    <location>
        <begin position="531"/>
        <end position="553"/>
    </location>
</feature>
<dbReference type="Gene3D" id="3.30.70.1430">
    <property type="entry name" value="Multidrug efflux transporter AcrB pore domain"/>
    <property type="match status" value="2"/>
</dbReference>
<keyword evidence="3" id="KW-1185">Reference proteome</keyword>
<dbReference type="GO" id="GO:0005886">
    <property type="term" value="C:plasma membrane"/>
    <property type="evidence" value="ECO:0007669"/>
    <property type="project" value="TreeGrafter"/>
</dbReference>
<dbReference type="Gene3D" id="3.30.70.1440">
    <property type="entry name" value="Multidrug efflux transporter AcrB pore domain"/>
    <property type="match status" value="1"/>
</dbReference>
<dbReference type="AlphaFoldDB" id="A0A6M1RYV9"/>
<keyword evidence="1" id="KW-0472">Membrane</keyword>
<keyword evidence="1" id="KW-1133">Transmembrane helix</keyword>
<dbReference type="Gene3D" id="1.20.1640.10">
    <property type="entry name" value="Multidrug efflux transporter AcrB transmembrane domain"/>
    <property type="match status" value="2"/>
</dbReference>
<dbReference type="PANTHER" id="PTHR32063">
    <property type="match status" value="1"/>
</dbReference>
<gene>
    <name evidence="2" type="ORF">G4L39_02925</name>
</gene>
<name>A0A6M1RYV9_9BACT</name>
<dbReference type="GO" id="GO:0042910">
    <property type="term" value="F:xenobiotic transmembrane transporter activity"/>
    <property type="evidence" value="ECO:0007669"/>
    <property type="project" value="TreeGrafter"/>
</dbReference>
<dbReference type="EMBL" id="JAAKYA010000014">
    <property type="protein sequence ID" value="NGO38350.1"/>
    <property type="molecule type" value="Genomic_DNA"/>
</dbReference>
<proteinExistence type="predicted"/>
<dbReference type="PANTHER" id="PTHR32063:SF33">
    <property type="entry name" value="RND SUPERFAMILY EFFLUX PUMP PERMEASE COMPONENT"/>
    <property type="match status" value="1"/>
</dbReference>
<dbReference type="RefSeq" id="WP_165105767.1">
    <property type="nucleotide sequence ID" value="NZ_JAAKYA010000014.1"/>
</dbReference>
<evidence type="ECO:0000313" key="2">
    <source>
        <dbReference type="EMBL" id="NGO38350.1"/>
    </source>
</evidence>
<comment type="caution">
    <text evidence="2">The sequence shown here is derived from an EMBL/GenBank/DDBJ whole genome shotgun (WGS) entry which is preliminary data.</text>
</comment>
<feature type="transmembrane region" description="Helical" evidence="1">
    <location>
        <begin position="339"/>
        <end position="362"/>
    </location>
</feature>
<feature type="transmembrane region" description="Helical" evidence="1">
    <location>
        <begin position="1015"/>
        <end position="1041"/>
    </location>
</feature>
<dbReference type="InterPro" id="IPR001036">
    <property type="entry name" value="Acrflvin-R"/>
</dbReference>
<dbReference type="Pfam" id="PF00873">
    <property type="entry name" value="ACR_tran"/>
    <property type="match status" value="2"/>
</dbReference>
<dbReference type="Proteomes" id="UP000477311">
    <property type="component" value="Unassembled WGS sequence"/>
</dbReference>
<dbReference type="SUPFAM" id="SSF82714">
    <property type="entry name" value="Multidrug efflux transporter AcrB TolC docking domain, DN and DC subdomains"/>
    <property type="match status" value="2"/>
</dbReference>
<sequence>MKPNGVIAWFARNGVAANLLLLVVVVGGLLSLGRIRKEIFPEFSSDMITVSVAYRGASPEEVEEAVCIRIEEALQGLDGIKRIRSVANENLGTVVVELLPGADTRRLLNDIKARVDAIDTFPAETEKPVVQELILRTQVINVAVSGDADERTLKRVAEQVRDELSVVPGISQVQLAVARPYEISIEVSEEALQRHGLTFDEVAQAVRRSSLDLPGGSLKTDAGEFQLRVKGQAYRGPEFEKLPLRTLPDGSRLLLGDVARVVDGFEDTARHARFNGKPAVVVMVFRTGDENALEISRKVKEYVAKAQLRMPAGVQLTPYMDYAQYLQSRLDLLLRNARTGFILVFLLLALFLRLRLAFWVAVGIPISFLGTLWLMPALDVSISMITLFAFLLVLGIVVDDAIVVGENIYTHYQRGKSGLRAAIEGASEISRPVIFAVLTTIAAFVPLLAVEGNTGKIMRNIPLIVIPTLTFSLLECMLCVPNHLSHFRPGPDGQTGWHPFRRLQQAFARGLERFVRTRYTPFLEWCLQHRYVVAAIAASTLMLAAGLVAGGIVRFQFFPPVEGDDIAAFVTMPEGAAPEVVEAAVRQIEQAAEKLRAEYAGVRTTDGKPLFRHILSSIGDQPYRTAISRNGGRLGGDFARPNLGEVHIQLAPAETRHVTSAELVRRWRELTGDLPGAVELVFTSALFTTGDAINIQLTGPDVEQLRMAAAELKSALARYDGVLDIADSHRAGKPEIRLAIRPEAEALGLTLHDLARQVRQAFYGEEAQRIQRGRDDVRVMVRYPDRERRSLAALEHMRIRLPDGTEVPFSEVAEVRWEQGYASIVRVDRRRAINVTADVDLRRTTTDQVLRSLQEHELPALLGKYPGLRYCFEGQQREQQDTLRSLARGFLLALFLIFALIAIPLKSYIHPLVVMSAIPFGFVGAVLGHLIMGMMLTALSLFGLVALAGVAVNDGLVLVDAINSRRRAGVPLSEAVRQAGPSRFRAVLLTSLTTFAGLMPLILEKSVQARFLIPMAISLGFGILYCTFTTLILLPSAYLILEDLSGPVRRLFGWEFRLETEEMEDVTTLADRKSS</sequence>
<accession>A0A6M1RYV9</accession>
<evidence type="ECO:0000256" key="1">
    <source>
        <dbReference type="SAM" id="Phobius"/>
    </source>
</evidence>
<feature type="transmembrane region" description="Helical" evidence="1">
    <location>
        <begin position="984"/>
        <end position="1003"/>
    </location>
</feature>
<dbReference type="Gene3D" id="3.30.2090.10">
    <property type="entry name" value="Multidrug efflux transporter AcrB TolC docking domain, DN and DC subdomains"/>
    <property type="match status" value="2"/>
</dbReference>
<dbReference type="InterPro" id="IPR027463">
    <property type="entry name" value="AcrB_DN_DC_subdom"/>
</dbReference>
<dbReference type="Gene3D" id="3.30.70.1320">
    <property type="entry name" value="Multidrug efflux transporter AcrB pore domain like"/>
    <property type="match status" value="1"/>
</dbReference>
<dbReference type="SUPFAM" id="SSF82693">
    <property type="entry name" value="Multidrug efflux transporter AcrB pore domain, PN1, PN2, PC1 and PC2 subdomains"/>
    <property type="match status" value="2"/>
</dbReference>